<name>A0A1T4LWT3_9BACT</name>
<evidence type="ECO:0000313" key="2">
    <source>
        <dbReference type="EMBL" id="SJZ59117.1"/>
    </source>
</evidence>
<proteinExistence type="predicted"/>
<feature type="non-terminal residue" evidence="2">
    <location>
        <position position="1"/>
    </location>
</feature>
<keyword evidence="3" id="KW-1185">Reference proteome</keyword>
<organism evidence="2 3">
    <name type="scientific">Mycoplasmopsis verecunda</name>
    <dbReference type="NCBI Taxonomy" id="171291"/>
    <lineage>
        <taxon>Bacteria</taxon>
        <taxon>Bacillati</taxon>
        <taxon>Mycoplasmatota</taxon>
        <taxon>Mycoplasmoidales</taxon>
        <taxon>Metamycoplasmataceae</taxon>
        <taxon>Mycoplasmopsis</taxon>
    </lineage>
</organism>
<gene>
    <name evidence="2" type="ORF">SAMN02745154_00563</name>
</gene>
<accession>A0A1T4LWT3</accession>
<evidence type="ECO:0000259" key="1">
    <source>
        <dbReference type="Pfam" id="PF01431"/>
    </source>
</evidence>
<dbReference type="InterPro" id="IPR024079">
    <property type="entry name" value="MetalloPept_cat_dom_sf"/>
</dbReference>
<dbReference type="OrthoDB" id="9775677at2"/>
<dbReference type="EMBL" id="FUXF01000022">
    <property type="protein sequence ID" value="SJZ59117.1"/>
    <property type="molecule type" value="Genomic_DNA"/>
</dbReference>
<feature type="domain" description="Peptidase M13 C-terminal" evidence="1">
    <location>
        <begin position="1"/>
        <end position="40"/>
    </location>
</feature>
<dbReference type="GO" id="GO:0006508">
    <property type="term" value="P:proteolysis"/>
    <property type="evidence" value="ECO:0007669"/>
    <property type="project" value="InterPro"/>
</dbReference>
<dbReference type="Pfam" id="PF01431">
    <property type="entry name" value="Peptidase_M13"/>
    <property type="match status" value="1"/>
</dbReference>
<dbReference type="Proteomes" id="UP000190389">
    <property type="component" value="Unassembled WGS sequence"/>
</dbReference>
<evidence type="ECO:0000313" key="3">
    <source>
        <dbReference type="Proteomes" id="UP000190389"/>
    </source>
</evidence>
<reference evidence="3" key="1">
    <citation type="submission" date="2017-02" db="EMBL/GenBank/DDBJ databases">
        <authorList>
            <person name="Varghese N."/>
            <person name="Submissions S."/>
        </authorList>
    </citation>
    <scope>NUCLEOTIDE SEQUENCE [LARGE SCALE GENOMIC DNA]</scope>
    <source>
        <strain evidence="3">ATCC 27862</strain>
    </source>
</reference>
<dbReference type="SUPFAM" id="SSF55486">
    <property type="entry name" value="Metalloproteases ('zincins'), catalytic domain"/>
    <property type="match status" value="1"/>
</dbReference>
<dbReference type="GO" id="GO:0004222">
    <property type="term" value="F:metalloendopeptidase activity"/>
    <property type="evidence" value="ECO:0007669"/>
    <property type="project" value="InterPro"/>
</dbReference>
<dbReference type="Gene3D" id="3.40.390.10">
    <property type="entry name" value="Collagenase (Catalytic Domain)"/>
    <property type="match status" value="1"/>
</dbReference>
<protein>
    <submittedName>
        <fullName evidence="2">Peptidase family M13</fullName>
    </submittedName>
</protein>
<sequence>DVHSPAKERGNVLMMNLDLFADTYELKETDKMYLAPDKRIKIW</sequence>
<dbReference type="InterPro" id="IPR018497">
    <property type="entry name" value="Peptidase_M13_C"/>
</dbReference>
<dbReference type="AlphaFoldDB" id="A0A1T4LWT3"/>